<evidence type="ECO:0000313" key="3">
    <source>
        <dbReference type="Proteomes" id="UP001601059"/>
    </source>
</evidence>
<dbReference type="Proteomes" id="UP001601059">
    <property type="component" value="Unassembled WGS sequence"/>
</dbReference>
<proteinExistence type="predicted"/>
<name>A0ABW6K6U0_9BACI</name>
<reference evidence="2 3" key="1">
    <citation type="submission" date="2024-08" db="EMBL/GenBank/DDBJ databases">
        <title>Two novel Cytobacillus novel species.</title>
        <authorList>
            <person name="Liu G."/>
        </authorList>
    </citation>
    <scope>NUCLEOTIDE SEQUENCE [LARGE SCALE GENOMIC DNA]</scope>
    <source>
        <strain evidence="2 3">FJAT-54145</strain>
    </source>
</reference>
<accession>A0ABW6K6U0</accession>
<feature type="chain" id="PRO_5046755503" evidence="1">
    <location>
        <begin position="26"/>
        <end position="113"/>
    </location>
</feature>
<keyword evidence="3" id="KW-1185">Reference proteome</keyword>
<comment type="caution">
    <text evidence="2">The sequence shown here is derived from an EMBL/GenBank/DDBJ whole genome shotgun (WGS) entry which is preliminary data.</text>
</comment>
<organism evidence="2 3">
    <name type="scientific">Cytobacillus spartinae</name>
    <dbReference type="NCBI Taxonomy" id="3299023"/>
    <lineage>
        <taxon>Bacteria</taxon>
        <taxon>Bacillati</taxon>
        <taxon>Bacillota</taxon>
        <taxon>Bacilli</taxon>
        <taxon>Bacillales</taxon>
        <taxon>Bacillaceae</taxon>
        <taxon>Cytobacillus</taxon>
    </lineage>
</organism>
<feature type="signal peptide" evidence="1">
    <location>
        <begin position="1"/>
        <end position="25"/>
    </location>
</feature>
<sequence length="113" mass="12909">MYRAKDKKFLFIPLLIVLIALSACTQSQDFELYEGKPLRIAVVGELPDVKEEQVRFDEISLDEISSEEVANYDAVIITEEHLHEASESQYADVYLNSTIHTSLYLLQVMSLLL</sequence>
<evidence type="ECO:0000256" key="1">
    <source>
        <dbReference type="SAM" id="SignalP"/>
    </source>
</evidence>
<dbReference type="RefSeq" id="WP_389358515.1">
    <property type="nucleotide sequence ID" value="NZ_JBIACK010000001.1"/>
</dbReference>
<evidence type="ECO:0000313" key="2">
    <source>
        <dbReference type="EMBL" id="MFE8699913.1"/>
    </source>
</evidence>
<keyword evidence="1" id="KW-0732">Signal</keyword>
<dbReference type="PROSITE" id="PS51257">
    <property type="entry name" value="PROKAR_LIPOPROTEIN"/>
    <property type="match status" value="1"/>
</dbReference>
<protein>
    <submittedName>
        <fullName evidence="2">Uncharacterized protein</fullName>
    </submittedName>
</protein>
<gene>
    <name evidence="2" type="ORF">ACFYKX_04670</name>
</gene>
<dbReference type="EMBL" id="JBIACK010000001">
    <property type="protein sequence ID" value="MFE8699913.1"/>
    <property type="molecule type" value="Genomic_DNA"/>
</dbReference>